<evidence type="ECO:0000256" key="3">
    <source>
        <dbReference type="ARBA" id="ARBA00022679"/>
    </source>
</evidence>
<dbReference type="Proteomes" id="UP000184032">
    <property type="component" value="Unassembled WGS sequence"/>
</dbReference>
<keyword evidence="8" id="KW-1185">Reference proteome</keyword>
<name>A0A1M5SFZ1_9FIRM</name>
<protein>
    <recommendedName>
        <fullName evidence="1">site-specific DNA-methyltransferase (adenine-specific)</fullName>
        <ecNumber evidence="1">2.1.1.72</ecNumber>
    </recommendedName>
</protein>
<evidence type="ECO:0000256" key="4">
    <source>
        <dbReference type="ARBA" id="ARBA00022691"/>
    </source>
</evidence>
<dbReference type="GO" id="GO:0032259">
    <property type="term" value="P:methylation"/>
    <property type="evidence" value="ECO:0007669"/>
    <property type="project" value="UniProtKB-KW"/>
</dbReference>
<reference evidence="7 8" key="1">
    <citation type="submission" date="2016-11" db="EMBL/GenBank/DDBJ databases">
        <authorList>
            <person name="Jaros S."/>
            <person name="Januszkiewicz K."/>
            <person name="Wedrychowicz H."/>
        </authorList>
    </citation>
    <scope>NUCLEOTIDE SEQUENCE [LARGE SCALE GENOMIC DNA]</scope>
    <source>
        <strain evidence="7 8">DSM 21120</strain>
    </source>
</reference>
<dbReference type="GO" id="GO:0003676">
    <property type="term" value="F:nucleic acid binding"/>
    <property type="evidence" value="ECO:0007669"/>
    <property type="project" value="InterPro"/>
</dbReference>
<evidence type="ECO:0000256" key="5">
    <source>
        <dbReference type="ARBA" id="ARBA00047942"/>
    </source>
</evidence>
<dbReference type="Gene3D" id="3.40.50.150">
    <property type="entry name" value="Vaccinia Virus protein VP39"/>
    <property type="match status" value="1"/>
</dbReference>
<feature type="domain" description="Type II methyltransferase M.TaqI-like" evidence="6">
    <location>
        <begin position="462"/>
        <end position="709"/>
    </location>
</feature>
<dbReference type="InterPro" id="IPR002052">
    <property type="entry name" value="DNA_methylase_N6_adenine_CS"/>
</dbReference>
<dbReference type="STRING" id="1120995.SAMN02745245_01181"/>
<evidence type="ECO:0000256" key="2">
    <source>
        <dbReference type="ARBA" id="ARBA00022603"/>
    </source>
</evidence>
<sequence>MKIDKNKFRKQQLEAVLNSDIYQKAIYDMAIAMNKDAKTAPNEKTIETRFDQYLTLIFNQLFDHLDISYYPTKEEAVDTVRAISKGHADTSIGNVVIEFKQPRTLSSDKDQLSALNQIKNYLDGFNLKGNNKTFGMVTDGIKCATFIQNGGKFENTDFIPLGHLQIDQLIKNIIGLGQKDFTADSLADDFGGGKNSPSRKLAMVLFRSLQDTGTDKTRMLLTEWKHLFKLSHDDNSQQRAIIERRKALSKYFNNEFKTIDEEYNALFSLQTSYAILIKLIAFKVISQVKYDDSLIQYEELLNLDYQSLRLQMQELESGSIIRDYGIQNLLEGDFFSWYSSQEQWNEKISNSIQEIIAKLNIYTIKFVNEGEYIANDFFKKLYQSIIPYEVRHSLGEYYTPEWLAEHIVNESLVHIQTAKWRALDPTCGSGTFLTVLINKIVEECKEKGLDSADILREITTRVIGIDLNPLAVITARVNYFLNITNFIYFDTEVEIPVYSGDAAYIPEKIEIKEIPFIKYSFDTKIAPFDVFFPEIGLRNLKKFSRIMIDIELDILALNSDAIYIRLMELIPSNQRHISIIQEKLRELSETFVEFEDKKWNGIWARIITNYLTTANIGKVDLIVGNPPWVDWKNLPSLYREKIKSLEITDTIFSGDAYTGGINLNIAALITNVSISTWLSDDGVFGMLMPDTFLVQQTYEGYRNLILNNGSRAYFMKAHDWTKSGNPFVDVTQKFYTYYISYKEQDYAQGIPVTKYKKKRGANSQQEKIDFKNTFEEDEALAIQLNEDTTNFTVINKSSLVTIEEYKLLAKEKSIYRGREGVEVYPQELLIFETVDQGKEDSKNITVQNVQVKRSKFKVPQRRYYFENKYLHPLIKGKDIEPFKVTSEFLVPFVYDKNVSTQVAIDELTLRKESPKIFKFFNESKGLFENQSAYSKKLINGEDIPYYSLARVGEYSFAPHFVAFRDNTKNVATVVSEIETPWGEYKRPVFQNHAVTISQRPDGKYISLNEAHYICAIINSNVVNEFVNMSSDSRSFPINPRYQIPLYGNEKIFEIQEKMARLSKKAHKECDNEKFIAQTVEELGKLYIKMLRILEK</sequence>
<dbReference type="PANTHER" id="PTHR33841">
    <property type="entry name" value="DNA METHYLTRANSFERASE YEEA-RELATED"/>
    <property type="match status" value="1"/>
</dbReference>
<keyword evidence="4" id="KW-0949">S-adenosyl-L-methionine</keyword>
<dbReference type="GO" id="GO:0009007">
    <property type="term" value="F:site-specific DNA-methyltransferase (adenine-specific) activity"/>
    <property type="evidence" value="ECO:0007669"/>
    <property type="project" value="UniProtKB-EC"/>
</dbReference>
<dbReference type="GO" id="GO:0006304">
    <property type="term" value="P:DNA modification"/>
    <property type="evidence" value="ECO:0007669"/>
    <property type="project" value="InterPro"/>
</dbReference>
<dbReference type="PRINTS" id="PR00507">
    <property type="entry name" value="N12N6MTFRASE"/>
</dbReference>
<dbReference type="OrthoDB" id="9814572at2"/>
<accession>A0A1M5SFZ1</accession>
<dbReference type="RefSeq" id="WP_073184652.1">
    <property type="nucleotide sequence ID" value="NZ_FQXI01000007.1"/>
</dbReference>
<dbReference type="InterPro" id="IPR050953">
    <property type="entry name" value="N4_N6_ade-DNA_methylase"/>
</dbReference>
<dbReference type="AlphaFoldDB" id="A0A1M5SFZ1"/>
<dbReference type="Pfam" id="PF07669">
    <property type="entry name" value="Eco57I"/>
    <property type="match status" value="1"/>
</dbReference>
<evidence type="ECO:0000313" key="7">
    <source>
        <dbReference type="EMBL" id="SHH37409.1"/>
    </source>
</evidence>
<dbReference type="InterPro" id="IPR011639">
    <property type="entry name" value="MethylTrfase_TaqI-like_dom"/>
</dbReference>
<comment type="catalytic activity">
    <reaction evidence="5">
        <text>a 2'-deoxyadenosine in DNA + S-adenosyl-L-methionine = an N(6)-methyl-2'-deoxyadenosine in DNA + S-adenosyl-L-homocysteine + H(+)</text>
        <dbReference type="Rhea" id="RHEA:15197"/>
        <dbReference type="Rhea" id="RHEA-COMP:12418"/>
        <dbReference type="Rhea" id="RHEA-COMP:12419"/>
        <dbReference type="ChEBI" id="CHEBI:15378"/>
        <dbReference type="ChEBI" id="CHEBI:57856"/>
        <dbReference type="ChEBI" id="CHEBI:59789"/>
        <dbReference type="ChEBI" id="CHEBI:90615"/>
        <dbReference type="ChEBI" id="CHEBI:90616"/>
        <dbReference type="EC" id="2.1.1.72"/>
    </reaction>
</comment>
<organism evidence="7 8">
    <name type="scientific">Anaerosphaera aminiphila DSM 21120</name>
    <dbReference type="NCBI Taxonomy" id="1120995"/>
    <lineage>
        <taxon>Bacteria</taxon>
        <taxon>Bacillati</taxon>
        <taxon>Bacillota</taxon>
        <taxon>Tissierellia</taxon>
        <taxon>Tissierellales</taxon>
        <taxon>Peptoniphilaceae</taxon>
        <taxon>Anaerosphaera</taxon>
    </lineage>
</organism>
<evidence type="ECO:0000259" key="6">
    <source>
        <dbReference type="Pfam" id="PF07669"/>
    </source>
</evidence>
<dbReference type="EC" id="2.1.1.72" evidence="1"/>
<proteinExistence type="predicted"/>
<evidence type="ECO:0000256" key="1">
    <source>
        <dbReference type="ARBA" id="ARBA00011900"/>
    </source>
</evidence>
<dbReference type="SUPFAM" id="SSF53335">
    <property type="entry name" value="S-adenosyl-L-methionine-dependent methyltransferases"/>
    <property type="match status" value="1"/>
</dbReference>
<dbReference type="PROSITE" id="PS00092">
    <property type="entry name" value="N6_MTASE"/>
    <property type="match status" value="1"/>
</dbReference>
<evidence type="ECO:0000313" key="8">
    <source>
        <dbReference type="Proteomes" id="UP000184032"/>
    </source>
</evidence>
<keyword evidence="2" id="KW-0489">Methyltransferase</keyword>
<dbReference type="InterPro" id="IPR029063">
    <property type="entry name" value="SAM-dependent_MTases_sf"/>
</dbReference>
<keyword evidence="3" id="KW-0808">Transferase</keyword>
<dbReference type="EMBL" id="FQXI01000007">
    <property type="protein sequence ID" value="SHH37409.1"/>
    <property type="molecule type" value="Genomic_DNA"/>
</dbReference>
<dbReference type="PANTHER" id="PTHR33841:SF4">
    <property type="entry name" value="RESTRICTION MODIFICATION SYSTEM DNA SPECIFICITY DOMAIN"/>
    <property type="match status" value="1"/>
</dbReference>
<gene>
    <name evidence="7" type="ORF">SAMN02745245_01181</name>
</gene>